<comment type="caution">
    <text evidence="1">The sequence shown here is derived from an EMBL/GenBank/DDBJ whole genome shotgun (WGS) entry which is preliminary data.</text>
</comment>
<name>A0AAN6MFW8_9PEZI</name>
<dbReference type="Gene3D" id="3.40.50.1820">
    <property type="entry name" value="alpha/beta hydrolase"/>
    <property type="match status" value="1"/>
</dbReference>
<dbReference type="AlphaFoldDB" id="A0AAN6MFW8"/>
<proteinExistence type="predicted"/>
<organism evidence="1 2">
    <name type="scientific">Staphylotrichum tortipilum</name>
    <dbReference type="NCBI Taxonomy" id="2831512"/>
    <lineage>
        <taxon>Eukaryota</taxon>
        <taxon>Fungi</taxon>
        <taxon>Dikarya</taxon>
        <taxon>Ascomycota</taxon>
        <taxon>Pezizomycotina</taxon>
        <taxon>Sordariomycetes</taxon>
        <taxon>Sordariomycetidae</taxon>
        <taxon>Sordariales</taxon>
        <taxon>Chaetomiaceae</taxon>
        <taxon>Staphylotrichum</taxon>
    </lineage>
</organism>
<accession>A0AAN6MFW8</accession>
<dbReference type="InterPro" id="IPR029058">
    <property type="entry name" value="AB_hydrolase_fold"/>
</dbReference>
<dbReference type="Proteomes" id="UP001303889">
    <property type="component" value="Unassembled WGS sequence"/>
</dbReference>
<reference evidence="1" key="1">
    <citation type="journal article" date="2023" name="Mol. Phylogenet. Evol.">
        <title>Genome-scale phylogeny and comparative genomics of the fungal order Sordariales.</title>
        <authorList>
            <person name="Hensen N."/>
            <person name="Bonometti L."/>
            <person name="Westerberg I."/>
            <person name="Brannstrom I.O."/>
            <person name="Guillou S."/>
            <person name="Cros-Aarteil S."/>
            <person name="Calhoun S."/>
            <person name="Haridas S."/>
            <person name="Kuo A."/>
            <person name="Mondo S."/>
            <person name="Pangilinan J."/>
            <person name="Riley R."/>
            <person name="LaButti K."/>
            <person name="Andreopoulos B."/>
            <person name="Lipzen A."/>
            <person name="Chen C."/>
            <person name="Yan M."/>
            <person name="Daum C."/>
            <person name="Ng V."/>
            <person name="Clum A."/>
            <person name="Steindorff A."/>
            <person name="Ohm R.A."/>
            <person name="Martin F."/>
            <person name="Silar P."/>
            <person name="Natvig D.O."/>
            <person name="Lalanne C."/>
            <person name="Gautier V."/>
            <person name="Ament-Velasquez S.L."/>
            <person name="Kruys A."/>
            <person name="Hutchinson M.I."/>
            <person name="Powell A.J."/>
            <person name="Barry K."/>
            <person name="Miller A.N."/>
            <person name="Grigoriev I.V."/>
            <person name="Debuchy R."/>
            <person name="Gladieux P."/>
            <person name="Hiltunen Thoren M."/>
            <person name="Johannesson H."/>
        </authorList>
    </citation>
    <scope>NUCLEOTIDE SEQUENCE</scope>
    <source>
        <strain evidence="1">CBS 103.79</strain>
    </source>
</reference>
<sequence length="194" mass="21013">MSRNIRAASLELDRHLREIDSTDLDDLSTNVMSMSRWIEKTFLQTEMLHLAAHCAHAVYERKDQTALPARGFNRVGHVQRLGGGLPGSSSKPTTIGLYTPAKDASEPETEPNTSTTLPKEPLPYFLVVAIRGTASIHGWMVNLNTGARPGEPVQDTEGFLGKDPDANPYHAHAGFLASTKSLLPRGEAGWGLGG</sequence>
<evidence type="ECO:0000313" key="2">
    <source>
        <dbReference type="Proteomes" id="UP001303889"/>
    </source>
</evidence>
<evidence type="ECO:0000313" key="1">
    <source>
        <dbReference type="EMBL" id="KAK3899442.1"/>
    </source>
</evidence>
<keyword evidence="2" id="KW-1185">Reference proteome</keyword>
<gene>
    <name evidence="1" type="ORF">C8A05DRAFT_36939</name>
</gene>
<protein>
    <submittedName>
        <fullName evidence="1">Uncharacterized protein</fullName>
    </submittedName>
</protein>
<reference evidence="1" key="2">
    <citation type="submission" date="2023-05" db="EMBL/GenBank/DDBJ databases">
        <authorList>
            <consortium name="Lawrence Berkeley National Laboratory"/>
            <person name="Steindorff A."/>
            <person name="Hensen N."/>
            <person name="Bonometti L."/>
            <person name="Westerberg I."/>
            <person name="Brannstrom I.O."/>
            <person name="Guillou S."/>
            <person name="Cros-Aarteil S."/>
            <person name="Calhoun S."/>
            <person name="Haridas S."/>
            <person name="Kuo A."/>
            <person name="Mondo S."/>
            <person name="Pangilinan J."/>
            <person name="Riley R."/>
            <person name="Labutti K."/>
            <person name="Andreopoulos B."/>
            <person name="Lipzen A."/>
            <person name="Chen C."/>
            <person name="Yanf M."/>
            <person name="Daum C."/>
            <person name="Ng V."/>
            <person name="Clum A."/>
            <person name="Ohm R."/>
            <person name="Martin F."/>
            <person name="Silar P."/>
            <person name="Natvig D."/>
            <person name="Lalanne C."/>
            <person name="Gautier V."/>
            <person name="Ament-Velasquez S.L."/>
            <person name="Kruys A."/>
            <person name="Hutchinson M.I."/>
            <person name="Powell A.J."/>
            <person name="Barry K."/>
            <person name="Miller A.N."/>
            <person name="Grigoriev I.V."/>
            <person name="Debuchy R."/>
            <person name="Gladieux P."/>
            <person name="Thoren M.H."/>
            <person name="Johannesson H."/>
        </authorList>
    </citation>
    <scope>NUCLEOTIDE SEQUENCE</scope>
    <source>
        <strain evidence="1">CBS 103.79</strain>
    </source>
</reference>
<dbReference type="EMBL" id="MU855784">
    <property type="protein sequence ID" value="KAK3899442.1"/>
    <property type="molecule type" value="Genomic_DNA"/>
</dbReference>